<protein>
    <recommendedName>
        <fullName evidence="6">Probable DNA-directed RNA polymerase subunit delta</fullName>
    </recommendedName>
    <alternativeName>
        <fullName evidence="6">RNAP delta factor</fullName>
    </alternativeName>
</protein>
<dbReference type="STRING" id="1123231.SAMN02745189_02072"/>
<evidence type="ECO:0000256" key="6">
    <source>
        <dbReference type="HAMAP-Rule" id="MF_00357"/>
    </source>
</evidence>
<dbReference type="Proteomes" id="UP000184206">
    <property type="component" value="Unassembled WGS sequence"/>
</dbReference>
<keyword evidence="2 6" id="KW-0240">DNA-directed RNA polymerase</keyword>
<dbReference type="InterPro" id="IPR029757">
    <property type="entry name" value="RpoE"/>
</dbReference>
<dbReference type="EMBL" id="FRCF01000010">
    <property type="protein sequence ID" value="SHM39124.1"/>
    <property type="molecule type" value="Genomic_DNA"/>
</dbReference>
<keyword evidence="3 6" id="KW-0808">Transferase</keyword>
<evidence type="ECO:0000256" key="3">
    <source>
        <dbReference type="ARBA" id="ARBA00022679"/>
    </source>
</evidence>
<evidence type="ECO:0000313" key="9">
    <source>
        <dbReference type="EMBL" id="SHM39124.1"/>
    </source>
</evidence>
<proteinExistence type="inferred from homology"/>
<dbReference type="GO" id="GO:0003899">
    <property type="term" value="F:DNA-directed RNA polymerase activity"/>
    <property type="evidence" value="ECO:0007669"/>
    <property type="project" value="UniProtKB-UniRule"/>
</dbReference>
<evidence type="ECO:0000259" key="8">
    <source>
        <dbReference type="PROSITE" id="PS51913"/>
    </source>
</evidence>
<evidence type="ECO:0000256" key="5">
    <source>
        <dbReference type="ARBA" id="ARBA00023163"/>
    </source>
</evidence>
<dbReference type="OrthoDB" id="401223at2"/>
<feature type="compositionally biased region" description="Acidic residues" evidence="7">
    <location>
        <begin position="159"/>
        <end position="178"/>
    </location>
</feature>
<feature type="compositionally biased region" description="Acidic residues" evidence="7">
    <location>
        <begin position="107"/>
        <end position="117"/>
    </location>
</feature>
<accession>A0A1M7IED9</accession>
<feature type="region of interest" description="Disordered" evidence="7">
    <location>
        <begin position="107"/>
        <end position="178"/>
    </location>
</feature>
<feature type="compositionally biased region" description="Basic and acidic residues" evidence="7">
    <location>
        <begin position="122"/>
        <end position="136"/>
    </location>
</feature>
<dbReference type="RefSeq" id="WP_072710499.1">
    <property type="nucleotide sequence ID" value="NZ_FRCF01000010.1"/>
</dbReference>
<gene>
    <name evidence="6" type="primary">rpoE</name>
    <name evidence="9" type="ORF">SAMN02745189_02072</name>
</gene>
<evidence type="ECO:0000256" key="1">
    <source>
        <dbReference type="ARBA" id="ARBA00009828"/>
    </source>
</evidence>
<keyword evidence="10" id="KW-1185">Reference proteome</keyword>
<evidence type="ECO:0000256" key="4">
    <source>
        <dbReference type="ARBA" id="ARBA00022695"/>
    </source>
</evidence>
<dbReference type="GO" id="GO:0006355">
    <property type="term" value="P:regulation of DNA-templated transcription"/>
    <property type="evidence" value="ECO:0007669"/>
    <property type="project" value="UniProtKB-UniRule"/>
</dbReference>
<dbReference type="AlphaFoldDB" id="A0A1M7IED9"/>
<dbReference type="Pfam" id="PF05066">
    <property type="entry name" value="HARE-HTH"/>
    <property type="match status" value="1"/>
</dbReference>
<comment type="subunit">
    <text evidence="6">RNAP is composed of a core of 2 alpha, a beta and a beta' subunits. The core is associated with a delta subunit and one of several sigma factors.</text>
</comment>
<dbReference type="GO" id="GO:0000428">
    <property type="term" value="C:DNA-directed RNA polymerase complex"/>
    <property type="evidence" value="ECO:0007669"/>
    <property type="project" value="UniProtKB-KW"/>
</dbReference>
<evidence type="ECO:0000256" key="7">
    <source>
        <dbReference type="SAM" id="MobiDB-lite"/>
    </source>
</evidence>
<comment type="function">
    <text evidence="6">Participates in both the initiation and recycling phases of transcription. In the presence of the delta subunit, RNAP displays an increased specificity of transcription, a decreased affinity for nucleic acids, and an increased efficiency of RNA synthesis because of enhanced recycling.</text>
</comment>
<dbReference type="HAMAP" id="MF_00357">
    <property type="entry name" value="RNApol_bact_RpoE"/>
    <property type="match status" value="1"/>
</dbReference>
<keyword evidence="5 6" id="KW-0804">Transcription</keyword>
<dbReference type="InterPro" id="IPR038087">
    <property type="entry name" value="RNAP_delta_N_dom_sf"/>
</dbReference>
<evidence type="ECO:0000256" key="2">
    <source>
        <dbReference type="ARBA" id="ARBA00022478"/>
    </source>
</evidence>
<dbReference type="InterPro" id="IPR007759">
    <property type="entry name" value="Asxl_HARE-HTH"/>
</dbReference>
<comment type="similarity">
    <text evidence="1 6">Belongs to the RpoE family.</text>
</comment>
<evidence type="ECO:0000313" key="10">
    <source>
        <dbReference type="Proteomes" id="UP000184206"/>
    </source>
</evidence>
<reference evidence="9 10" key="1">
    <citation type="submission" date="2016-11" db="EMBL/GenBank/DDBJ databases">
        <authorList>
            <person name="Jaros S."/>
            <person name="Januszkiewicz K."/>
            <person name="Wedrychowicz H."/>
        </authorList>
    </citation>
    <scope>NUCLEOTIDE SEQUENCE [LARGE SCALE GENOMIC DNA]</scope>
    <source>
        <strain evidence="9 10">DSM 16010</strain>
    </source>
</reference>
<sequence length="178" mass="20598">MRIDNYSKEMMDENSFIDMSYIYLQDKGEDTDLYDIVDKFKDVGGYNDEEIEDRILQFYTDLNTDGRFLSTGENIWGLRDWYSVDDISDKVAPTIHKIELATEEDEVVFEEEQDETPADAFDQDKDLVDSDTEDLHTPLNETSGGEMGETLESPIDEPMAYDDTDDLEDSYEDDEKTV</sequence>
<dbReference type="PROSITE" id="PS51913">
    <property type="entry name" value="HTH_HARE"/>
    <property type="match status" value="1"/>
</dbReference>
<dbReference type="GO" id="GO:0006351">
    <property type="term" value="P:DNA-templated transcription"/>
    <property type="evidence" value="ECO:0007669"/>
    <property type="project" value="InterPro"/>
</dbReference>
<name>A0A1M7IED9_9BACL</name>
<keyword evidence="4 6" id="KW-0548">Nucleotidyltransferase</keyword>
<organism evidence="9 10">
    <name type="scientific">Lacicoccus alkaliphilus DSM 16010</name>
    <dbReference type="NCBI Taxonomy" id="1123231"/>
    <lineage>
        <taxon>Bacteria</taxon>
        <taxon>Bacillati</taxon>
        <taxon>Bacillota</taxon>
        <taxon>Bacilli</taxon>
        <taxon>Bacillales</taxon>
        <taxon>Salinicoccaceae</taxon>
        <taxon>Lacicoccus</taxon>
    </lineage>
</organism>
<dbReference type="NCBIfam" id="TIGR04567">
    <property type="entry name" value="RNAP_delt_lowGC"/>
    <property type="match status" value="1"/>
</dbReference>
<feature type="domain" description="HTH HARE-type" evidence="8">
    <location>
        <begin position="14"/>
        <end position="81"/>
    </location>
</feature>
<dbReference type="Gene3D" id="1.10.10.1250">
    <property type="entry name" value="RNA polymerase, subunit delta, N-terminal domain"/>
    <property type="match status" value="1"/>
</dbReference>